<keyword evidence="3" id="KW-1185">Reference proteome</keyword>
<keyword evidence="1" id="KW-0732">Signal</keyword>
<dbReference type="EMBL" id="JAKRRX010000023">
    <property type="protein sequence ID" value="MCW8333374.1"/>
    <property type="molecule type" value="Genomic_DNA"/>
</dbReference>
<evidence type="ECO:0000313" key="2">
    <source>
        <dbReference type="EMBL" id="MCW8333374.1"/>
    </source>
</evidence>
<name>A0A9X3CD74_9VIBR</name>
<evidence type="ECO:0000256" key="1">
    <source>
        <dbReference type="SAM" id="SignalP"/>
    </source>
</evidence>
<comment type="caution">
    <text evidence="2">The sequence shown here is derived from an EMBL/GenBank/DDBJ whole genome shotgun (WGS) entry which is preliminary data.</text>
</comment>
<proteinExistence type="predicted"/>
<sequence>MTKLTKLAAYAALAASSTFAWGEEGARVDFPDAETQEKLNKKWEHALPFHAQEAIDLGYSLPLPFSISLIGNSSKQDINMYDLGVQVGDVNLGDRFDLSQVSFGTPEIESKSMQIRAAAWVFPFLQMGVHVGRFDGGTALTATIPTSLFDICENRPKLCQQDFITTPEFTPDVEGTNWGFSMNFVGQLGDFTYVLPASMTQSRTDDERTNTKTILFSPRVGKLIQTESWGNVFPYIGGAYMHSEGLTKEDNALGVEGLSYQLSQESAEDYSALVGMNWNITKTYGLNLEYMGGPGRQIFNIIMTYSY</sequence>
<feature type="signal peptide" evidence="1">
    <location>
        <begin position="1"/>
        <end position="22"/>
    </location>
</feature>
<dbReference type="Proteomes" id="UP001155586">
    <property type="component" value="Unassembled WGS sequence"/>
</dbReference>
<dbReference type="AlphaFoldDB" id="A0A9X3CD74"/>
<evidence type="ECO:0008006" key="4">
    <source>
        <dbReference type="Google" id="ProtNLM"/>
    </source>
</evidence>
<organism evidence="2 3">
    <name type="scientific">Vibrio paucivorans</name>
    <dbReference type="NCBI Taxonomy" id="2829489"/>
    <lineage>
        <taxon>Bacteria</taxon>
        <taxon>Pseudomonadati</taxon>
        <taxon>Pseudomonadota</taxon>
        <taxon>Gammaproteobacteria</taxon>
        <taxon>Vibrionales</taxon>
        <taxon>Vibrionaceae</taxon>
        <taxon>Vibrio</taxon>
    </lineage>
</organism>
<gene>
    <name evidence="2" type="ORF">MD483_06000</name>
</gene>
<dbReference type="RefSeq" id="WP_265686955.1">
    <property type="nucleotide sequence ID" value="NZ_JAKRRX010000023.1"/>
</dbReference>
<feature type="chain" id="PRO_5040871849" description="Transporter" evidence="1">
    <location>
        <begin position="23"/>
        <end position="307"/>
    </location>
</feature>
<protein>
    <recommendedName>
        <fullName evidence="4">Transporter</fullName>
    </recommendedName>
</protein>
<evidence type="ECO:0000313" key="3">
    <source>
        <dbReference type="Proteomes" id="UP001155586"/>
    </source>
</evidence>
<reference evidence="2" key="1">
    <citation type="submission" date="2022-02" db="EMBL/GenBank/DDBJ databases">
        <title>Vibrio sp. nov., a new bacterium isolated from Bohai sea, China.</title>
        <authorList>
            <person name="Yuan Y."/>
        </authorList>
    </citation>
    <scope>NUCLEOTIDE SEQUENCE</scope>
    <source>
        <strain evidence="2">DBSS07</strain>
    </source>
</reference>
<accession>A0A9X3CD74</accession>